<keyword evidence="1" id="KW-0732">Signal</keyword>
<proteinExistence type="predicted"/>
<evidence type="ECO:0000259" key="3">
    <source>
        <dbReference type="Pfam" id="PF25844"/>
    </source>
</evidence>
<dbReference type="RefSeq" id="WP_010881606.1">
    <property type="nucleotide sequence ID" value="NC_010741.1"/>
</dbReference>
<protein>
    <submittedName>
        <fullName evidence="4">Uncharacterized protein</fullName>
    </submittedName>
</protein>
<dbReference type="Pfam" id="PF25844">
    <property type="entry name" value="DUF7955"/>
    <property type="match status" value="1"/>
</dbReference>
<feature type="domain" description="DUF7955" evidence="3">
    <location>
        <begin position="207"/>
        <end position="338"/>
    </location>
</feature>
<name>A0A0H3BHT3_TREPS</name>
<feature type="chain" id="PRO_5002605102" evidence="1">
    <location>
        <begin position="21"/>
        <end position="342"/>
    </location>
</feature>
<feature type="signal peptide" evidence="1">
    <location>
        <begin position="1"/>
        <end position="20"/>
    </location>
</feature>
<sequence length="342" mass="39243">MYIKVALVCLFSMGARCLLATEPAPVSGDYVLYRDYSWKSPTWVGFLCYDAHTYGALLCTPAESRRITILFTGTEKHGRFELTGQRITSPVRTEDLTGINYLMDLFPQLQRWKHFPRDTHTLVARHTDRSKKSTQFSGAVELQFASFVPLFHLEILRDKQQRVMLQLSEIGKIDHTSDAAFFQFTPMPPSTPTDAPPATLNQTLTRTEYVIDDVCIALDPQWKRIAENSFLSDFAFLTVHQVPAPRAHDYSALRALLQLFLYSGPQGKNILEQLHINDTHARLTLSYAVFDLPSKTVKKTWKIFIRHSDTHYSILSLTADQRTAQRYARYFDTLIETIRTKN</sequence>
<dbReference type="AlphaFoldDB" id="A0A0H3BHT3"/>
<evidence type="ECO:0000259" key="2">
    <source>
        <dbReference type="Pfam" id="PF25843"/>
    </source>
</evidence>
<dbReference type="InterPro" id="IPR058260">
    <property type="entry name" value="DUF7954"/>
</dbReference>
<feature type="domain" description="DUF7954" evidence="2">
    <location>
        <begin position="28"/>
        <end position="182"/>
    </location>
</feature>
<dbReference type="Proteomes" id="UP000001202">
    <property type="component" value="Chromosome"/>
</dbReference>
<reference evidence="4 5" key="1">
    <citation type="journal article" date="2008" name="BMC Microbiol.">
        <title>Complete genome sequence of Treponema pallidum ssp. pallidum strain SS14 determined with oligonucleotide arrays.</title>
        <authorList>
            <person name="Matejkova P."/>
            <person name="Strouhal M."/>
            <person name="Smajs D."/>
            <person name="Norris S.J."/>
            <person name="Palzkill T."/>
            <person name="Petrosino J.F."/>
            <person name="Sodergren E."/>
            <person name="Norton J.E."/>
            <person name="Singh J."/>
            <person name="Richmond T.A."/>
            <person name="Molla M.N."/>
            <person name="Albert T.J."/>
            <person name="Weinstock G.M."/>
        </authorList>
    </citation>
    <scope>NUCLEOTIDE SEQUENCE [LARGE SCALE GENOMIC DNA]</scope>
    <source>
        <strain evidence="4 5">SS14</strain>
    </source>
</reference>
<organism evidence="4 5">
    <name type="scientific">Treponema pallidum subsp. pallidum (strain SS14)</name>
    <dbReference type="NCBI Taxonomy" id="455434"/>
    <lineage>
        <taxon>Bacteria</taxon>
        <taxon>Pseudomonadati</taxon>
        <taxon>Spirochaetota</taxon>
        <taxon>Spirochaetia</taxon>
        <taxon>Spirochaetales</taxon>
        <taxon>Treponemataceae</taxon>
        <taxon>Treponema</taxon>
    </lineage>
</organism>
<evidence type="ECO:0000313" key="4">
    <source>
        <dbReference type="EMBL" id="ACD70585.1"/>
    </source>
</evidence>
<dbReference type="Pfam" id="PF25843">
    <property type="entry name" value="DUF7954"/>
    <property type="match status" value="1"/>
</dbReference>
<gene>
    <name evidence="4" type="ordered locus">TPASS_0159</name>
</gene>
<evidence type="ECO:0000313" key="5">
    <source>
        <dbReference type="Proteomes" id="UP000001202"/>
    </source>
</evidence>
<dbReference type="KEGG" id="tpp:TPASS_0159"/>
<evidence type="ECO:0000256" key="1">
    <source>
        <dbReference type="SAM" id="SignalP"/>
    </source>
</evidence>
<accession>A0A0H3BHT3</accession>
<dbReference type="PATRIC" id="fig|455434.6.peg.167"/>
<dbReference type="InterPro" id="IPR058261">
    <property type="entry name" value="DUF7955"/>
</dbReference>
<dbReference type="EMBL" id="CP000805">
    <property type="protein sequence ID" value="ACD70585.1"/>
    <property type="molecule type" value="Genomic_DNA"/>
</dbReference>
<dbReference type="GeneID" id="93875952"/>